<proteinExistence type="predicted"/>
<sequence length="117" mass="13603">MKYHLTLVRVAIINKFTNNTCWRGCGEKGTLLHCWWECKLPLWRTVWRYLRNLYIDLPYDPAIPLLEKKIMNLENRLVVAKEEGVGWIGELGVNGCKLLPLEWISNEILLCSTGNCV</sequence>
<dbReference type="Proteomes" id="UP000694725">
    <property type="component" value="Unplaced"/>
</dbReference>
<dbReference type="Ensembl" id="ENSSSCT00065041976.1">
    <property type="protein sequence ID" value="ENSSSCP00065017801.1"/>
    <property type="gene ID" value="ENSSSCG00065031043.1"/>
</dbReference>
<name>A0A8D1YD51_PIG</name>
<organism evidence="1 2">
    <name type="scientific">Sus scrofa</name>
    <name type="common">Pig</name>
    <dbReference type="NCBI Taxonomy" id="9823"/>
    <lineage>
        <taxon>Eukaryota</taxon>
        <taxon>Metazoa</taxon>
        <taxon>Chordata</taxon>
        <taxon>Craniata</taxon>
        <taxon>Vertebrata</taxon>
        <taxon>Euteleostomi</taxon>
        <taxon>Mammalia</taxon>
        <taxon>Eutheria</taxon>
        <taxon>Laurasiatheria</taxon>
        <taxon>Artiodactyla</taxon>
        <taxon>Suina</taxon>
        <taxon>Suidae</taxon>
        <taxon>Sus</taxon>
    </lineage>
</organism>
<dbReference type="AlphaFoldDB" id="A0A8D1YD51"/>
<evidence type="ECO:0000313" key="2">
    <source>
        <dbReference type="Proteomes" id="UP000694725"/>
    </source>
</evidence>
<accession>A0A8D1YD51</accession>
<protein>
    <submittedName>
        <fullName evidence="1">Uncharacterized protein</fullName>
    </submittedName>
</protein>
<reference evidence="1" key="1">
    <citation type="submission" date="2025-08" db="UniProtKB">
        <authorList>
            <consortium name="Ensembl"/>
        </authorList>
    </citation>
    <scope>IDENTIFICATION</scope>
</reference>
<evidence type="ECO:0000313" key="1">
    <source>
        <dbReference type="Ensembl" id="ENSSSCP00065017801.1"/>
    </source>
</evidence>